<evidence type="ECO:0000313" key="3">
    <source>
        <dbReference type="EMBL" id="WPL16488.1"/>
    </source>
</evidence>
<dbReference type="EMBL" id="CP121472">
    <property type="protein sequence ID" value="WPL16488.1"/>
    <property type="molecule type" value="Genomic_DNA"/>
</dbReference>
<dbReference type="NCBIfam" id="TIGR03794">
    <property type="entry name" value="NHLM_micro_HlyD"/>
    <property type="match status" value="1"/>
</dbReference>
<dbReference type="SUPFAM" id="SSF51230">
    <property type="entry name" value="Single hybrid motif"/>
    <property type="match status" value="1"/>
</dbReference>
<feature type="transmembrane region" description="Helical" evidence="2">
    <location>
        <begin position="32"/>
        <end position="54"/>
    </location>
</feature>
<evidence type="ECO:0000313" key="4">
    <source>
        <dbReference type="Proteomes" id="UP001432180"/>
    </source>
</evidence>
<keyword evidence="2" id="KW-0812">Transmembrane</keyword>
<name>A0ABZ0S7A0_9GAMM</name>
<keyword evidence="4" id="KW-1185">Reference proteome</keyword>
<dbReference type="InterPro" id="IPR011053">
    <property type="entry name" value="Single_hybrid_motif"/>
</dbReference>
<proteinExistence type="predicted"/>
<keyword evidence="1" id="KW-0175">Coiled coil</keyword>
<protein>
    <submittedName>
        <fullName evidence="3">Multidrug efflux system protein EmrA</fullName>
    </submittedName>
</protein>
<dbReference type="Gene3D" id="2.40.50.100">
    <property type="match status" value="1"/>
</dbReference>
<dbReference type="InterPro" id="IPR050739">
    <property type="entry name" value="MFP"/>
</dbReference>
<reference evidence="3 4" key="1">
    <citation type="journal article" date="2023" name="Microorganisms">
        <title>Thiorhodovibrio frisius and Trv. litoralis spp. nov., Two Novel Members from a Clade of Fastidious Purple Sulfur Bacteria That Exhibit Unique Red-Shifted Light-Harvesting Capabilities.</title>
        <authorList>
            <person name="Methner A."/>
            <person name="Kuzyk S.B."/>
            <person name="Petersen J."/>
            <person name="Bauer S."/>
            <person name="Brinkmann H."/>
            <person name="Sichau K."/>
            <person name="Wanner G."/>
            <person name="Wolf J."/>
            <person name="Neumann-Schaal M."/>
            <person name="Henke P."/>
            <person name="Tank M."/>
            <person name="Sproer C."/>
            <person name="Bunk B."/>
            <person name="Overmann J."/>
        </authorList>
    </citation>
    <scope>NUCLEOTIDE SEQUENCE [LARGE SCALE GENOMIC DNA]</scope>
    <source>
        <strain evidence="3 4">DSM 6702</strain>
    </source>
</reference>
<feature type="coiled-coil region" evidence="1">
    <location>
        <begin position="185"/>
        <end position="251"/>
    </location>
</feature>
<evidence type="ECO:0000256" key="1">
    <source>
        <dbReference type="SAM" id="Coils"/>
    </source>
</evidence>
<accession>A0ABZ0S7A0</accession>
<organism evidence="3 4">
    <name type="scientific">Thiorhodovibrio winogradskyi</name>
    <dbReference type="NCBI Taxonomy" id="77007"/>
    <lineage>
        <taxon>Bacteria</taxon>
        <taxon>Pseudomonadati</taxon>
        <taxon>Pseudomonadota</taxon>
        <taxon>Gammaproteobacteria</taxon>
        <taxon>Chromatiales</taxon>
        <taxon>Chromatiaceae</taxon>
        <taxon>Thiorhodovibrio</taxon>
    </lineage>
</organism>
<dbReference type="Proteomes" id="UP001432180">
    <property type="component" value="Chromosome"/>
</dbReference>
<keyword evidence="2" id="KW-0472">Membrane</keyword>
<feature type="coiled-coil region" evidence="1">
    <location>
        <begin position="111"/>
        <end position="138"/>
    </location>
</feature>
<dbReference type="PANTHER" id="PTHR30386:SF28">
    <property type="entry name" value="EXPORTED PROTEIN"/>
    <property type="match status" value="1"/>
</dbReference>
<evidence type="ECO:0000256" key="2">
    <source>
        <dbReference type="SAM" id="Phobius"/>
    </source>
</evidence>
<sequence length="418" mass="45415">MGQEIFRKSALERLSSPEQLDRLVTVVSPKNWLALLTITLLLAAVVAWGILGALPTLVKGNGILISSGGQITTIQAPAAGTLTEILVDLGQEIEAGQVLARLSQTDAMQRLRSAQGLLEERERALAQLQAQFEDELRLKRANMMLRRAALQDQIDAGAKRGDFLRERLANQESMQKRGLASRDEIETTRDELNQVDEKVAQVRTQMATIEAEELDLLATQANERRRAEEAIHDAERQIRELEASLAEATVVTASARGILAEIKVNPGARVAEGQSLFALQSGGQSLELILYIPPQDGKRVKPGMSAQISPATVKQEEFGTIKGAVDWVSDFPASMDGMRAVLGSNELAQTFAPAGPPYVARVALEQDPVSVSGYRWTSRKGANLPLSAGTLCSAEITIERRAPITLVIPLLRELSGIY</sequence>
<dbReference type="PANTHER" id="PTHR30386">
    <property type="entry name" value="MEMBRANE FUSION SUBUNIT OF EMRAB-TOLC MULTIDRUG EFFLUX PUMP"/>
    <property type="match status" value="1"/>
</dbReference>
<dbReference type="InterPro" id="IPR022275">
    <property type="entry name" value="NHPM_bacteriocin_SS_HylD"/>
</dbReference>
<keyword evidence="2" id="KW-1133">Transmembrane helix</keyword>
<dbReference type="PRINTS" id="PR01490">
    <property type="entry name" value="RTXTOXIND"/>
</dbReference>
<dbReference type="RefSeq" id="WP_328987036.1">
    <property type="nucleotide sequence ID" value="NZ_CP121472.1"/>
</dbReference>
<gene>
    <name evidence="3" type="ORF">Thiowin_01444</name>
</gene>